<dbReference type="CDD" id="cd00077">
    <property type="entry name" value="HDc"/>
    <property type="match status" value="1"/>
</dbReference>
<dbReference type="PROSITE" id="PS51831">
    <property type="entry name" value="HD"/>
    <property type="match status" value="1"/>
</dbReference>
<dbReference type="AlphaFoldDB" id="A0A9X1B9K2"/>
<proteinExistence type="predicted"/>
<dbReference type="Gene3D" id="1.10.3210.10">
    <property type="entry name" value="Hypothetical protein af1432"/>
    <property type="match status" value="1"/>
</dbReference>
<dbReference type="RefSeq" id="WP_200387978.1">
    <property type="nucleotide sequence ID" value="NZ_NRSD01000010.1"/>
</dbReference>
<dbReference type="Pfam" id="PF13328">
    <property type="entry name" value="HD_4"/>
    <property type="match status" value="1"/>
</dbReference>
<evidence type="ECO:0000259" key="1">
    <source>
        <dbReference type="PROSITE" id="PS51831"/>
    </source>
</evidence>
<accession>A0A9X1B9K2</accession>
<dbReference type="InterPro" id="IPR003607">
    <property type="entry name" value="HD/PDEase_dom"/>
</dbReference>
<reference evidence="2 3" key="1">
    <citation type="journal article" date="2020" name="Microorganisms">
        <title>Osmotic Adaptation and Compatible Solute Biosynthesis of Phototrophic Bacteria as Revealed from Genome Analyses.</title>
        <authorList>
            <person name="Imhoff J.F."/>
            <person name="Rahn T."/>
            <person name="Kunzel S."/>
            <person name="Keller A."/>
            <person name="Neulinger S.C."/>
        </authorList>
    </citation>
    <scope>NUCLEOTIDE SEQUENCE [LARGE SCALE GENOMIC DNA]</scope>
    <source>
        <strain evidence="2 3">DSM 21303</strain>
    </source>
</reference>
<protein>
    <submittedName>
        <fullName evidence="2">Guanosine-3',5'-bis(Diphosphate) 3'-pyrophosphohydrolase</fullName>
    </submittedName>
</protein>
<dbReference type="Proteomes" id="UP001138802">
    <property type="component" value="Unassembled WGS sequence"/>
</dbReference>
<feature type="domain" description="HD" evidence="1">
    <location>
        <begin position="30"/>
        <end position="126"/>
    </location>
</feature>
<dbReference type="EMBL" id="NRSD01000010">
    <property type="protein sequence ID" value="MBK1645170.1"/>
    <property type="molecule type" value="Genomic_DNA"/>
</dbReference>
<dbReference type="InterPro" id="IPR052194">
    <property type="entry name" value="MESH1"/>
</dbReference>
<dbReference type="SUPFAM" id="SSF109604">
    <property type="entry name" value="HD-domain/PDEase-like"/>
    <property type="match status" value="1"/>
</dbReference>
<dbReference type="PANTHER" id="PTHR46246:SF1">
    <property type="entry name" value="GUANOSINE-3',5'-BIS(DIPHOSPHATE) 3'-PYROPHOSPHOHYDROLASE MESH1"/>
    <property type="match status" value="1"/>
</dbReference>
<gene>
    <name evidence="2" type="ORF">CKO25_11030</name>
</gene>
<evidence type="ECO:0000313" key="2">
    <source>
        <dbReference type="EMBL" id="MBK1645170.1"/>
    </source>
</evidence>
<sequence>MNDLIAHARRFATEAHQRIDQRRKYTNQPYQEHLKAVAELVASVTDDPNLIAAAWLHDTVEDTPATFGDIEREFGRTIRELVAHLTDVSKPTDGNRAVRKAIDRHHTAAATAAAKTIKLADLIDNCRDICRHDAKFGRVYLAEAAALLEVLEAGDARLYRLARKTVAQCARRLGLPAPPQTLMADLEWRPRSSMDLAQRRALRVFTEAFNAREIAQPLRSFDLERIDAVLASTEDQIDLDVVGLRRDGICIGYLCPHTPRDRQDEDLLRPFAPAQVLQGDAPLSEVIHVLTRYDFCFVTAMGDVAGVIVREDMQQPVVRMWLFGIITLLELELLERIRTLWPDGGWTQRLSAGRLEKAQALLVERRRIGRHVDLADCLQLSDKAQIVMEDEQQRFAFGLRTKGAAKRVIKDLESLRNNLAHAQDIVSHDWPQIVRLAQRIQEMSDRHGAV</sequence>
<organism evidence="2 3">
    <name type="scientific">Thiocapsa imhoffii</name>
    <dbReference type="NCBI Taxonomy" id="382777"/>
    <lineage>
        <taxon>Bacteria</taxon>
        <taxon>Pseudomonadati</taxon>
        <taxon>Pseudomonadota</taxon>
        <taxon>Gammaproteobacteria</taxon>
        <taxon>Chromatiales</taxon>
        <taxon>Chromatiaceae</taxon>
        <taxon>Thiocapsa</taxon>
    </lineage>
</organism>
<dbReference type="InterPro" id="IPR006674">
    <property type="entry name" value="HD_domain"/>
</dbReference>
<keyword evidence="3" id="KW-1185">Reference proteome</keyword>
<dbReference type="PANTHER" id="PTHR46246">
    <property type="entry name" value="GUANOSINE-3',5'-BIS(DIPHOSPHATE) 3'-PYROPHOSPHOHYDROLASE MESH1"/>
    <property type="match status" value="1"/>
</dbReference>
<evidence type="ECO:0000313" key="3">
    <source>
        <dbReference type="Proteomes" id="UP001138802"/>
    </source>
</evidence>
<dbReference type="GO" id="GO:0008893">
    <property type="term" value="F:guanosine-3',5'-bis(diphosphate) 3'-diphosphatase activity"/>
    <property type="evidence" value="ECO:0007669"/>
    <property type="project" value="TreeGrafter"/>
</dbReference>
<comment type="caution">
    <text evidence="2">The sequence shown here is derived from an EMBL/GenBank/DDBJ whole genome shotgun (WGS) entry which is preliminary data.</text>
</comment>
<dbReference type="SMART" id="SM00471">
    <property type="entry name" value="HDc"/>
    <property type="match status" value="1"/>
</dbReference>
<name>A0A9X1B9K2_9GAMM</name>